<protein>
    <recommendedName>
        <fullName evidence="12">Peptidase M50 domain-containing protein</fullName>
    </recommendedName>
</protein>
<organism evidence="13 14">
    <name type="scientific">Candidatus Colwellbacteria bacterium CG10_big_fil_rev_8_21_14_0_10_41_28</name>
    <dbReference type="NCBI Taxonomy" id="1974539"/>
    <lineage>
        <taxon>Bacteria</taxon>
        <taxon>Candidatus Colwelliibacteriota</taxon>
    </lineage>
</organism>
<keyword evidence="10 11" id="KW-0472">Membrane</keyword>
<evidence type="ECO:0000256" key="3">
    <source>
        <dbReference type="ARBA" id="ARBA00007931"/>
    </source>
</evidence>
<dbReference type="GO" id="GO:0016020">
    <property type="term" value="C:membrane"/>
    <property type="evidence" value="ECO:0007669"/>
    <property type="project" value="UniProtKB-SubCell"/>
</dbReference>
<evidence type="ECO:0000256" key="9">
    <source>
        <dbReference type="ARBA" id="ARBA00023049"/>
    </source>
</evidence>
<dbReference type="AlphaFoldDB" id="A0A2H0VJG6"/>
<feature type="transmembrane region" description="Helical" evidence="11">
    <location>
        <begin position="306"/>
        <end position="325"/>
    </location>
</feature>
<proteinExistence type="inferred from homology"/>
<dbReference type="InterPro" id="IPR004387">
    <property type="entry name" value="Pept_M50_Zn"/>
</dbReference>
<evidence type="ECO:0000256" key="2">
    <source>
        <dbReference type="ARBA" id="ARBA00004141"/>
    </source>
</evidence>
<evidence type="ECO:0000259" key="12">
    <source>
        <dbReference type="Pfam" id="PF02163"/>
    </source>
</evidence>
<dbReference type="Pfam" id="PF02163">
    <property type="entry name" value="Peptidase_M50"/>
    <property type="match status" value="1"/>
</dbReference>
<keyword evidence="6" id="KW-0378">Hydrolase</keyword>
<dbReference type="InterPro" id="IPR036034">
    <property type="entry name" value="PDZ_sf"/>
</dbReference>
<accession>A0A2H0VJG6</accession>
<comment type="subcellular location">
    <subcellularLocation>
        <location evidence="2">Membrane</location>
        <topology evidence="2">Multi-pass membrane protein</topology>
    </subcellularLocation>
</comment>
<dbReference type="CDD" id="cd06163">
    <property type="entry name" value="S2P-M50_PDZ_RseP-like"/>
    <property type="match status" value="1"/>
</dbReference>
<feature type="transmembrane region" description="Helical" evidence="11">
    <location>
        <begin position="212"/>
        <end position="232"/>
    </location>
</feature>
<dbReference type="EMBL" id="PFAG01000014">
    <property type="protein sequence ID" value="PIR98470.1"/>
    <property type="molecule type" value="Genomic_DNA"/>
</dbReference>
<comment type="caution">
    <text evidence="13">The sequence shown here is derived from an EMBL/GenBank/DDBJ whole genome shotgun (WGS) entry which is preliminary data.</text>
</comment>
<dbReference type="GO" id="GO:0004222">
    <property type="term" value="F:metalloendopeptidase activity"/>
    <property type="evidence" value="ECO:0007669"/>
    <property type="project" value="InterPro"/>
</dbReference>
<evidence type="ECO:0000256" key="6">
    <source>
        <dbReference type="ARBA" id="ARBA00022801"/>
    </source>
</evidence>
<dbReference type="PANTHER" id="PTHR42837">
    <property type="entry name" value="REGULATOR OF SIGMA-E PROTEASE RSEP"/>
    <property type="match status" value="1"/>
</dbReference>
<comment type="cofactor">
    <cofactor evidence="1">
        <name>Zn(2+)</name>
        <dbReference type="ChEBI" id="CHEBI:29105"/>
    </cofactor>
</comment>
<evidence type="ECO:0000256" key="1">
    <source>
        <dbReference type="ARBA" id="ARBA00001947"/>
    </source>
</evidence>
<feature type="domain" description="Peptidase M50" evidence="12">
    <location>
        <begin position="6"/>
        <end position="319"/>
    </location>
</feature>
<dbReference type="GO" id="GO:0006508">
    <property type="term" value="P:proteolysis"/>
    <property type="evidence" value="ECO:0007669"/>
    <property type="project" value="UniProtKB-KW"/>
</dbReference>
<evidence type="ECO:0000256" key="7">
    <source>
        <dbReference type="ARBA" id="ARBA00022833"/>
    </source>
</evidence>
<evidence type="ECO:0000256" key="11">
    <source>
        <dbReference type="SAM" id="Phobius"/>
    </source>
</evidence>
<name>A0A2H0VJG6_9BACT</name>
<keyword evidence="7" id="KW-0862">Zinc</keyword>
<feature type="transmembrane region" description="Helical" evidence="11">
    <location>
        <begin position="91"/>
        <end position="113"/>
    </location>
</feature>
<evidence type="ECO:0000313" key="13">
    <source>
        <dbReference type="EMBL" id="PIR98470.1"/>
    </source>
</evidence>
<sequence>MITLITILLIVILVFGHEFGHFIAAKISGIRVDEFGIGFPPKIFSKKWGETEYSINAIPFGGFVRIHGENSTDVDEDHSRSFSIQPFYKKAFVIISGVAMNFLLAWVAFSIFFSVGISNTLIIQDVVSGSPADVAGFEPGERIQGFTDGDEFIAYIDSNLGKEILLNERTVTPRENPPEDEGALGIVFAPIEVEAIGPLQSIGEGFKMTIELTWLIILAFGSLIASIFTGNTEIVGQVAGPIGVFNLVREGSALGLGPLMQIMGLISLHLAVLNLVPFPALDGGRLLFIAIRDFSKGKILTEKTEAIVNTIGFGILILLMVLVTIRDIINL</sequence>
<keyword evidence="8 11" id="KW-1133">Transmembrane helix</keyword>
<dbReference type="SUPFAM" id="SSF50156">
    <property type="entry name" value="PDZ domain-like"/>
    <property type="match status" value="1"/>
</dbReference>
<evidence type="ECO:0000256" key="5">
    <source>
        <dbReference type="ARBA" id="ARBA00022692"/>
    </source>
</evidence>
<dbReference type="Proteomes" id="UP000230776">
    <property type="component" value="Unassembled WGS sequence"/>
</dbReference>
<keyword evidence="4" id="KW-0645">Protease</keyword>
<dbReference type="InterPro" id="IPR008915">
    <property type="entry name" value="Peptidase_M50"/>
</dbReference>
<dbReference type="PANTHER" id="PTHR42837:SF2">
    <property type="entry name" value="MEMBRANE METALLOPROTEASE ARASP2, CHLOROPLASTIC-RELATED"/>
    <property type="match status" value="1"/>
</dbReference>
<reference evidence="14" key="1">
    <citation type="submission" date="2017-09" db="EMBL/GenBank/DDBJ databases">
        <title>Depth-based differentiation of microbial function through sediment-hosted aquifers and enrichment of novel symbionts in the deep terrestrial subsurface.</title>
        <authorList>
            <person name="Probst A.J."/>
            <person name="Ladd B."/>
            <person name="Jarett J.K."/>
            <person name="Geller-Mcgrath D.E."/>
            <person name="Sieber C.M.K."/>
            <person name="Emerson J.B."/>
            <person name="Anantharaman K."/>
            <person name="Thomas B.C."/>
            <person name="Malmstrom R."/>
            <person name="Stieglmeier M."/>
            <person name="Klingl A."/>
            <person name="Woyke T."/>
            <person name="Ryan C.M."/>
            <person name="Banfield J.F."/>
        </authorList>
    </citation>
    <scope>NUCLEOTIDE SEQUENCE [LARGE SCALE GENOMIC DNA]</scope>
</reference>
<evidence type="ECO:0000313" key="14">
    <source>
        <dbReference type="Proteomes" id="UP000230776"/>
    </source>
</evidence>
<keyword evidence="9" id="KW-0482">Metalloprotease</keyword>
<gene>
    <name evidence="13" type="ORF">COT88_01435</name>
</gene>
<comment type="similarity">
    <text evidence="3">Belongs to the peptidase M50B family.</text>
</comment>
<evidence type="ECO:0000256" key="8">
    <source>
        <dbReference type="ARBA" id="ARBA00022989"/>
    </source>
</evidence>
<feature type="transmembrane region" description="Helical" evidence="11">
    <location>
        <begin position="252"/>
        <end position="276"/>
    </location>
</feature>
<evidence type="ECO:0000256" key="4">
    <source>
        <dbReference type="ARBA" id="ARBA00022670"/>
    </source>
</evidence>
<keyword evidence="5 11" id="KW-0812">Transmembrane</keyword>
<evidence type="ECO:0000256" key="10">
    <source>
        <dbReference type="ARBA" id="ARBA00023136"/>
    </source>
</evidence>